<comment type="subcellular location">
    <subcellularLocation>
        <location evidence="1 7">Cell membrane</location>
        <topology evidence="1 7">Multi-pass membrane protein</topology>
    </subcellularLocation>
</comment>
<dbReference type="InterPro" id="IPR042196">
    <property type="entry name" value="FHIPEP_4"/>
</dbReference>
<keyword evidence="7" id="KW-1006">Bacterial flagellum protein export</keyword>
<dbReference type="Gene3D" id="3.40.30.60">
    <property type="entry name" value="FHIPEP family, domain 1"/>
    <property type="match status" value="1"/>
</dbReference>
<keyword evidence="7" id="KW-0813">Transport</keyword>
<dbReference type="Pfam" id="PF00771">
    <property type="entry name" value="FHIPEP"/>
    <property type="match status" value="1"/>
</dbReference>
<feature type="transmembrane region" description="Helical" evidence="7">
    <location>
        <begin position="73"/>
        <end position="93"/>
    </location>
</feature>
<evidence type="ECO:0000256" key="5">
    <source>
        <dbReference type="ARBA" id="ARBA00022989"/>
    </source>
</evidence>
<sequence>MNRFFSSLKLQAADSRMLAGPVLIVMVLAMMVLPLPPFLLDLFFTFNIALSIMILLVAMFTKKPLDFAAFPSVLLFATLLRLSLNVASTRVVLLHGHTGPDAAGQVIEAFGHFLVGGNFAVGIVVFAILVLINFVVITKGAGRIAEVGARFTLDAMPGKQMAIDADLNAGLIAEDDARKRRAEVAQEAEFYGAMDGASKFVRGDAVAGLIIMVVSIVGGLLVGVLQHGLSFGEAGTVYTLLTIGDGLVGQIPALIISTAAGVVVSRVANNQDVGQQMMSQLFSNPMVLYITAAIIGIMGLIPNMPHFAFLSLAGFFAYLGYRIQKKNEALALQGPVQETDATPVDTASKEARWDDVTLVEPFAMEVGYRLISLVDQEQGGELISRIRSLRKQFAQNMGFLPPVVHIRDNLELHPSEYRILLSGVEIGKGQVQPGKWLAIDPGGVEFELTEGEKTTDPTFGLTAYWVTEDMRERAQVMGYTVVDASTVIATHINQLLTRHAAHLLGRQEVQQLLEHIGREEPKLVEDFVPKAVSLTTLHNVLRGLLTEGVSIRDMRTIVEVLTEWGPILNGQTQPGMMINIEELIARVRTALGRAITQQCFGDAVECNVIGLAPQLTQVLTQALTTSGSLEPGLADNLQTETELALQKQTVHNLPAVLVVPPVLRSSLARLFRYGFPQLTVLSNTEIPEERYLKVTSVIGG</sequence>
<feature type="transmembrane region" description="Helical" evidence="7">
    <location>
        <begin position="113"/>
        <end position="136"/>
    </location>
</feature>
<organism evidence="8 9">
    <name type="scientific">Advenella faeciporci</name>
    <dbReference type="NCBI Taxonomy" id="797535"/>
    <lineage>
        <taxon>Bacteria</taxon>
        <taxon>Pseudomonadati</taxon>
        <taxon>Pseudomonadota</taxon>
        <taxon>Betaproteobacteria</taxon>
        <taxon>Burkholderiales</taxon>
        <taxon>Alcaligenaceae</taxon>
    </lineage>
</organism>
<keyword evidence="8" id="KW-0969">Cilium</keyword>
<evidence type="ECO:0000256" key="6">
    <source>
        <dbReference type="ARBA" id="ARBA00023136"/>
    </source>
</evidence>
<feature type="transmembrane region" description="Helical" evidence="7">
    <location>
        <begin position="247"/>
        <end position="269"/>
    </location>
</feature>
<keyword evidence="3 7" id="KW-1003">Cell membrane</keyword>
<feature type="transmembrane region" description="Helical" evidence="7">
    <location>
        <begin position="42"/>
        <end position="61"/>
    </location>
</feature>
<keyword evidence="7" id="KW-1005">Bacterial flagellum biogenesis</keyword>
<keyword evidence="4 7" id="KW-0812">Transmembrane</keyword>
<name>A0A918N1H0_9BURK</name>
<keyword evidence="9" id="KW-1185">Reference proteome</keyword>
<evidence type="ECO:0000313" key="8">
    <source>
        <dbReference type="EMBL" id="GGW93734.1"/>
    </source>
</evidence>
<evidence type="ECO:0000256" key="2">
    <source>
        <dbReference type="ARBA" id="ARBA00008835"/>
    </source>
</evidence>
<keyword evidence="6 7" id="KW-0472">Membrane</keyword>
<gene>
    <name evidence="7 8" type="primary">flhA</name>
    <name evidence="8" type="ORF">GCM10011450_24660</name>
</gene>
<evidence type="ECO:0000256" key="4">
    <source>
        <dbReference type="ARBA" id="ARBA00022692"/>
    </source>
</evidence>
<reference evidence="8" key="2">
    <citation type="submission" date="2020-09" db="EMBL/GenBank/DDBJ databases">
        <authorList>
            <person name="Sun Q."/>
            <person name="Kim S."/>
        </authorList>
    </citation>
    <scope>NUCLEOTIDE SEQUENCE</scope>
    <source>
        <strain evidence="8">KCTC 23732</strain>
    </source>
</reference>
<dbReference type="PIRSF" id="PIRSF005419">
    <property type="entry name" value="FlhA"/>
    <property type="match status" value="1"/>
</dbReference>
<dbReference type="PROSITE" id="PS00994">
    <property type="entry name" value="FHIPEP"/>
    <property type="match status" value="1"/>
</dbReference>
<evidence type="ECO:0000256" key="7">
    <source>
        <dbReference type="RuleBase" id="RU364093"/>
    </source>
</evidence>
<dbReference type="GO" id="GO:0005886">
    <property type="term" value="C:plasma membrane"/>
    <property type="evidence" value="ECO:0007669"/>
    <property type="project" value="UniProtKB-SubCell"/>
</dbReference>
<accession>A0A918N1H0</accession>
<keyword evidence="5 7" id="KW-1133">Transmembrane helix</keyword>
<feature type="transmembrane region" description="Helical" evidence="7">
    <location>
        <begin position="18"/>
        <end position="36"/>
    </location>
</feature>
<dbReference type="Gene3D" id="1.10.8.540">
    <property type="entry name" value="FHIPEP family, domain 3"/>
    <property type="match status" value="1"/>
</dbReference>
<dbReference type="GO" id="GO:0044780">
    <property type="term" value="P:bacterial-type flagellum assembly"/>
    <property type="evidence" value="ECO:0007669"/>
    <property type="project" value="InterPro"/>
</dbReference>
<comment type="function">
    <text evidence="7">Required for formation of the rod structure of the flagellar apparatus. Together with FliI and FliH, may constitute the export apparatus of flagellin.</text>
</comment>
<dbReference type="PANTHER" id="PTHR30161">
    <property type="entry name" value="FLAGELLAR EXPORT PROTEIN, MEMBRANE FLHA SUBUNIT-RELATED"/>
    <property type="match status" value="1"/>
</dbReference>
<evidence type="ECO:0000256" key="1">
    <source>
        <dbReference type="ARBA" id="ARBA00004651"/>
    </source>
</evidence>
<dbReference type="InterPro" id="IPR042194">
    <property type="entry name" value="FHIPEP_1"/>
</dbReference>
<dbReference type="NCBIfam" id="TIGR01398">
    <property type="entry name" value="FlhA"/>
    <property type="match status" value="1"/>
</dbReference>
<comment type="caution">
    <text evidence="8">The sequence shown here is derived from an EMBL/GenBank/DDBJ whole genome shotgun (WGS) entry which is preliminary data.</text>
</comment>
<dbReference type="AlphaFoldDB" id="A0A918N1H0"/>
<dbReference type="EMBL" id="BMYS01000021">
    <property type="protein sequence ID" value="GGW93734.1"/>
    <property type="molecule type" value="Genomic_DNA"/>
</dbReference>
<keyword evidence="8" id="KW-0282">Flagellum</keyword>
<dbReference type="GO" id="GO:0009306">
    <property type="term" value="P:protein secretion"/>
    <property type="evidence" value="ECO:0007669"/>
    <property type="project" value="InterPro"/>
</dbReference>
<dbReference type="InterPro" id="IPR042193">
    <property type="entry name" value="FHIPEP_3"/>
</dbReference>
<dbReference type="InterPro" id="IPR025505">
    <property type="entry name" value="FHIPEP_CS"/>
</dbReference>
<keyword evidence="8" id="KW-0966">Cell projection</keyword>
<dbReference type="PRINTS" id="PR00949">
    <property type="entry name" value="TYPE3IMAPROT"/>
</dbReference>
<evidence type="ECO:0000256" key="3">
    <source>
        <dbReference type="ARBA" id="ARBA00022475"/>
    </source>
</evidence>
<feature type="transmembrane region" description="Helical" evidence="7">
    <location>
        <begin position="206"/>
        <end position="227"/>
    </location>
</feature>
<protein>
    <recommendedName>
        <fullName evidence="7">Flagellar biosynthesis protein FlhA</fullName>
    </recommendedName>
</protein>
<dbReference type="RefSeq" id="WP_189385810.1">
    <property type="nucleotide sequence ID" value="NZ_BAABFY010000016.1"/>
</dbReference>
<keyword evidence="7" id="KW-0653">Protein transport</keyword>
<reference evidence="8" key="1">
    <citation type="journal article" date="2014" name="Int. J. Syst. Evol. Microbiol.">
        <title>Complete genome sequence of Corynebacterium casei LMG S-19264T (=DSM 44701T), isolated from a smear-ripened cheese.</title>
        <authorList>
            <consortium name="US DOE Joint Genome Institute (JGI-PGF)"/>
            <person name="Walter F."/>
            <person name="Albersmeier A."/>
            <person name="Kalinowski J."/>
            <person name="Ruckert C."/>
        </authorList>
    </citation>
    <scope>NUCLEOTIDE SEQUENCE</scope>
    <source>
        <strain evidence="8">KCTC 23732</strain>
    </source>
</reference>
<feature type="transmembrane region" description="Helical" evidence="7">
    <location>
        <begin position="281"/>
        <end position="301"/>
    </location>
</feature>
<dbReference type="InterPro" id="IPR006301">
    <property type="entry name" value="FlhA"/>
</dbReference>
<evidence type="ECO:0000313" key="9">
    <source>
        <dbReference type="Proteomes" id="UP000608345"/>
    </source>
</evidence>
<dbReference type="InterPro" id="IPR001712">
    <property type="entry name" value="T3SS_FHIPEP"/>
</dbReference>
<dbReference type="PANTHER" id="PTHR30161:SF1">
    <property type="entry name" value="FLAGELLAR BIOSYNTHESIS PROTEIN FLHA-RELATED"/>
    <property type="match status" value="1"/>
</dbReference>
<proteinExistence type="inferred from homology"/>
<comment type="similarity">
    <text evidence="2 7">Belongs to the FHIPEP (flagella/HR/invasion proteins export pore) family.</text>
</comment>
<dbReference type="Proteomes" id="UP000608345">
    <property type="component" value="Unassembled WGS sequence"/>
</dbReference>
<dbReference type="Gene3D" id="3.40.50.12790">
    <property type="entry name" value="FHIPEP family, domain 4"/>
    <property type="match status" value="1"/>
</dbReference>